<keyword evidence="4" id="KW-1185">Reference proteome</keyword>
<evidence type="ECO:0000256" key="1">
    <source>
        <dbReference type="SAM" id="MobiDB-lite"/>
    </source>
</evidence>
<feature type="domain" description="AbiEi antitoxin N-terminal" evidence="2">
    <location>
        <begin position="27"/>
        <end position="70"/>
    </location>
</feature>
<evidence type="ECO:0000313" key="4">
    <source>
        <dbReference type="Proteomes" id="UP000273786"/>
    </source>
</evidence>
<evidence type="ECO:0000259" key="2">
    <source>
        <dbReference type="Pfam" id="PF13338"/>
    </source>
</evidence>
<protein>
    <recommendedName>
        <fullName evidence="2">AbiEi antitoxin N-terminal domain-containing protein</fullName>
    </recommendedName>
</protein>
<dbReference type="Pfam" id="PF13338">
    <property type="entry name" value="AbiEi_4"/>
    <property type="match status" value="1"/>
</dbReference>
<accession>A0A3P3EX26</accession>
<feature type="region of interest" description="Disordered" evidence="1">
    <location>
        <begin position="1"/>
        <end position="21"/>
    </location>
</feature>
<proteinExistence type="predicted"/>
<dbReference type="EMBL" id="RQXT01000066">
    <property type="protein sequence ID" value="RRH90974.1"/>
    <property type="molecule type" value="Genomic_DNA"/>
</dbReference>
<sequence>MRKPDRERAERNRLAGGPKLSLRQRSVTLAQERGVVRTHDPTNIGIPRCYLSRMCNEGLLIKVGYGVYRAAEQEGV</sequence>
<gene>
    <name evidence="3" type="ORF">EH240_32620</name>
</gene>
<comment type="caution">
    <text evidence="3">The sequence shown here is derived from an EMBL/GenBank/DDBJ whole genome shotgun (WGS) entry which is preliminary data.</text>
</comment>
<evidence type="ECO:0000313" key="3">
    <source>
        <dbReference type="EMBL" id="RRH90974.1"/>
    </source>
</evidence>
<reference evidence="3 4" key="1">
    <citation type="submission" date="2018-11" db="EMBL/GenBank/DDBJ databases">
        <title>the genome of Mesorhizobium tamadayense DSM 28320.</title>
        <authorList>
            <person name="Gao J."/>
        </authorList>
    </citation>
    <scope>NUCLEOTIDE SEQUENCE [LARGE SCALE GENOMIC DNA]</scope>
    <source>
        <strain evidence="3 4">DSM 28320</strain>
    </source>
</reference>
<dbReference type="AlphaFoldDB" id="A0A3P3EX26"/>
<organism evidence="3 4">
    <name type="scientific">Mesorhizobium tamadayense</name>
    <dbReference type="NCBI Taxonomy" id="425306"/>
    <lineage>
        <taxon>Bacteria</taxon>
        <taxon>Pseudomonadati</taxon>
        <taxon>Pseudomonadota</taxon>
        <taxon>Alphaproteobacteria</taxon>
        <taxon>Hyphomicrobiales</taxon>
        <taxon>Phyllobacteriaceae</taxon>
        <taxon>Mesorhizobium</taxon>
    </lineage>
</organism>
<dbReference type="InterPro" id="IPR025159">
    <property type="entry name" value="AbiEi_N"/>
</dbReference>
<dbReference type="Proteomes" id="UP000273786">
    <property type="component" value="Unassembled WGS sequence"/>
</dbReference>
<feature type="compositionally biased region" description="Basic and acidic residues" evidence="1">
    <location>
        <begin position="1"/>
        <end position="13"/>
    </location>
</feature>
<dbReference type="OrthoDB" id="7477186at2"/>
<name>A0A3P3EX26_9HYPH</name>